<dbReference type="RefSeq" id="WP_309542623.1">
    <property type="nucleotide sequence ID" value="NZ_CP133659.1"/>
</dbReference>
<keyword evidence="1" id="KW-0812">Transmembrane</keyword>
<keyword evidence="1" id="KW-1133">Transmembrane helix</keyword>
<dbReference type="Proteomes" id="UP001180616">
    <property type="component" value="Chromosome"/>
</dbReference>
<proteinExistence type="predicted"/>
<organism evidence="2 3">
    <name type="scientific">Nitratidesulfovibrio liaohensis</name>
    <dbReference type="NCBI Taxonomy" id="2604158"/>
    <lineage>
        <taxon>Bacteria</taxon>
        <taxon>Pseudomonadati</taxon>
        <taxon>Thermodesulfobacteriota</taxon>
        <taxon>Desulfovibrionia</taxon>
        <taxon>Desulfovibrionales</taxon>
        <taxon>Desulfovibrionaceae</taxon>
        <taxon>Nitratidesulfovibrio</taxon>
    </lineage>
</organism>
<protein>
    <submittedName>
        <fullName evidence="2">PA2779 family protein</fullName>
    </submittedName>
</protein>
<dbReference type="InterPro" id="IPR046735">
    <property type="entry name" value="PA2779-like"/>
</dbReference>
<reference evidence="2" key="1">
    <citation type="submission" date="2023-09" db="EMBL/GenBank/DDBJ databases">
        <authorList>
            <consortium name="CW5 consortium"/>
            <person name="Lu C.-W."/>
        </authorList>
    </citation>
    <scope>NUCLEOTIDE SEQUENCE</scope>
    <source>
        <strain evidence="2">KPS</strain>
    </source>
</reference>
<dbReference type="NCBIfam" id="NF033919">
    <property type="entry name" value="PA2779_fam"/>
    <property type="match status" value="1"/>
</dbReference>
<evidence type="ECO:0000313" key="3">
    <source>
        <dbReference type="Proteomes" id="UP001180616"/>
    </source>
</evidence>
<sequence>MYMLLNWRALRHIAMVMVAVMGLLSFVPRVEAAFVPNAGIVAGEQRSSDIGTVQKAPENKMVSERLQALGYSSAEVEQRLSMLSDAELHDLAKKIDNLTHGGDGFGFVIAILVVILLVVLILHFADRRVVVQ</sequence>
<keyword evidence="3" id="KW-1185">Reference proteome</keyword>
<dbReference type="PIRSF" id="PIRSF029543">
    <property type="entry name" value="UCP029543"/>
    <property type="match status" value="1"/>
</dbReference>
<name>A0ABY9R4S8_9BACT</name>
<gene>
    <name evidence="2" type="ORF">KPS_001372</name>
</gene>
<dbReference type="InterPro" id="IPR016924">
    <property type="entry name" value="UCP029543"/>
</dbReference>
<accession>A0ABY9R4S8</accession>
<evidence type="ECO:0000256" key="1">
    <source>
        <dbReference type="SAM" id="Phobius"/>
    </source>
</evidence>
<evidence type="ECO:0000313" key="2">
    <source>
        <dbReference type="EMBL" id="WMW66760.1"/>
    </source>
</evidence>
<dbReference type="Pfam" id="PF20332">
    <property type="entry name" value="DUF6627"/>
    <property type="match status" value="1"/>
</dbReference>
<feature type="transmembrane region" description="Helical" evidence="1">
    <location>
        <begin position="104"/>
        <end position="125"/>
    </location>
</feature>
<keyword evidence="1" id="KW-0472">Membrane</keyword>
<dbReference type="EMBL" id="CP133659">
    <property type="protein sequence ID" value="WMW66760.1"/>
    <property type="molecule type" value="Genomic_DNA"/>
</dbReference>